<dbReference type="AlphaFoldDB" id="A0AAE1DAD3"/>
<dbReference type="EMBL" id="JAWDGP010004563">
    <property type="protein sequence ID" value="KAK3763409.1"/>
    <property type="molecule type" value="Genomic_DNA"/>
</dbReference>
<protein>
    <submittedName>
        <fullName evidence="1">Uncharacterized protein</fullName>
    </submittedName>
</protein>
<organism evidence="1 2">
    <name type="scientific">Elysia crispata</name>
    <name type="common">lettuce slug</name>
    <dbReference type="NCBI Taxonomy" id="231223"/>
    <lineage>
        <taxon>Eukaryota</taxon>
        <taxon>Metazoa</taxon>
        <taxon>Spiralia</taxon>
        <taxon>Lophotrochozoa</taxon>
        <taxon>Mollusca</taxon>
        <taxon>Gastropoda</taxon>
        <taxon>Heterobranchia</taxon>
        <taxon>Euthyneura</taxon>
        <taxon>Panpulmonata</taxon>
        <taxon>Sacoglossa</taxon>
        <taxon>Placobranchoidea</taxon>
        <taxon>Plakobranchidae</taxon>
        <taxon>Elysia</taxon>
    </lineage>
</organism>
<sequence>MTEKKGLRVRDGASEVYERQNFTSLFAAPAGPLSLGWRFSHSDRSDFSSIESGKRDTSREHTEQTIRLLYFCRINQIAYPTTGSARVDSLTVLGVDKNGQGQE</sequence>
<keyword evidence="2" id="KW-1185">Reference proteome</keyword>
<dbReference type="Proteomes" id="UP001283361">
    <property type="component" value="Unassembled WGS sequence"/>
</dbReference>
<gene>
    <name evidence="1" type="ORF">RRG08_050111</name>
</gene>
<evidence type="ECO:0000313" key="2">
    <source>
        <dbReference type="Proteomes" id="UP001283361"/>
    </source>
</evidence>
<reference evidence="1" key="1">
    <citation type="journal article" date="2023" name="G3 (Bethesda)">
        <title>A reference genome for the long-term kleptoplast-retaining sea slug Elysia crispata morphotype clarki.</title>
        <authorList>
            <person name="Eastman K.E."/>
            <person name="Pendleton A.L."/>
            <person name="Shaikh M.A."/>
            <person name="Suttiyut T."/>
            <person name="Ogas R."/>
            <person name="Tomko P."/>
            <person name="Gavelis G."/>
            <person name="Widhalm J.R."/>
            <person name="Wisecaver J.H."/>
        </authorList>
    </citation>
    <scope>NUCLEOTIDE SEQUENCE</scope>
    <source>
        <strain evidence="1">ECLA1</strain>
    </source>
</reference>
<name>A0AAE1DAD3_9GAST</name>
<proteinExistence type="predicted"/>
<accession>A0AAE1DAD3</accession>
<evidence type="ECO:0000313" key="1">
    <source>
        <dbReference type="EMBL" id="KAK3763409.1"/>
    </source>
</evidence>
<comment type="caution">
    <text evidence="1">The sequence shown here is derived from an EMBL/GenBank/DDBJ whole genome shotgun (WGS) entry which is preliminary data.</text>
</comment>